<dbReference type="SUPFAM" id="SSF53474">
    <property type="entry name" value="alpha/beta-Hydrolases"/>
    <property type="match status" value="1"/>
</dbReference>
<dbReference type="Proteomes" id="UP000011723">
    <property type="component" value="Chromosome"/>
</dbReference>
<reference evidence="5 6" key="1">
    <citation type="journal article" date="2012" name="Stand. Genomic Sci.">
        <title>Genome sequence of the halotolerant bacterium Corynebacterium halotolerans type strain YIM 70093(T) (= DSM 44683(T)).</title>
        <authorList>
            <person name="Ruckert C."/>
            <person name="Albersmeier A."/>
            <person name="Al-Dilaimi A."/>
            <person name="Niehaus K."/>
            <person name="Szczepanowski R."/>
            <person name="Kalinowski J."/>
        </authorList>
    </citation>
    <scope>NUCLEOTIDE SEQUENCE [LARGE SCALE GENOMIC DNA]</scope>
    <source>
        <strain evidence="5">YIM 70093</strain>
    </source>
</reference>
<evidence type="ECO:0000313" key="5">
    <source>
        <dbReference type="EMBL" id="AGF73616.1"/>
    </source>
</evidence>
<dbReference type="Pfam" id="PF01083">
    <property type="entry name" value="Cutinase"/>
    <property type="match status" value="1"/>
</dbReference>
<dbReference type="AlphaFoldDB" id="M1PAB5"/>
<dbReference type="PANTHER" id="PTHR33630">
    <property type="entry name" value="CUTINASE RV1984C-RELATED-RELATED"/>
    <property type="match status" value="1"/>
</dbReference>
<keyword evidence="3" id="KW-0378">Hydrolase</keyword>
<keyword evidence="2" id="KW-0719">Serine esterase</keyword>
<dbReference type="InterPro" id="IPR000675">
    <property type="entry name" value="Cutinase/axe"/>
</dbReference>
<dbReference type="PANTHER" id="PTHR33630:SF9">
    <property type="entry name" value="CUTINASE 4"/>
    <property type="match status" value="1"/>
</dbReference>
<dbReference type="Gene3D" id="3.40.50.1820">
    <property type="entry name" value="alpha/beta hydrolase"/>
    <property type="match status" value="1"/>
</dbReference>
<name>M1PAB5_9CORY</name>
<accession>M1PAB5</accession>
<comment type="similarity">
    <text evidence="1">Belongs to the cutinase family.</text>
</comment>
<sequence length="313" mass="33422">MLVILALIGVGVFQWLRTSDDSPLPPIGEPPIPTEPEQPDWCPEVEVIAAPGTWESAADDDPINPTANPWSFMLSVTRPLQERYTPDEVKVWTLPYTAEFRSINSRNEMTYDASRNEGTSTLEGELRHMNDVCPATDYILTGFSQGAVIVGDIANKIGQGHGAVPAEKIRGVALVADGRREPGVGQVPGNPVAGVGAEVALEPLNLLVQPVVPGATMRGPRPGGFGELQDRTYDICAPDDSICDAPRDVGNALARAQELAAANGIHAQYATNPNVIPGTTTNAWIVDWAIDLIENDPSDLLDPPLDIPLDVTG</sequence>
<dbReference type="EMBL" id="CP003697">
    <property type="protein sequence ID" value="AGF73616.1"/>
    <property type="molecule type" value="Genomic_DNA"/>
</dbReference>
<organism evidence="5 6">
    <name type="scientific">Corynebacterium halotolerans YIM 70093 = DSM 44683</name>
    <dbReference type="NCBI Taxonomy" id="1121362"/>
    <lineage>
        <taxon>Bacteria</taxon>
        <taxon>Bacillati</taxon>
        <taxon>Actinomycetota</taxon>
        <taxon>Actinomycetes</taxon>
        <taxon>Mycobacteriales</taxon>
        <taxon>Corynebacteriaceae</taxon>
        <taxon>Corynebacterium</taxon>
    </lineage>
</organism>
<evidence type="ECO:0000256" key="2">
    <source>
        <dbReference type="ARBA" id="ARBA00022487"/>
    </source>
</evidence>
<evidence type="ECO:0008006" key="7">
    <source>
        <dbReference type="Google" id="ProtNLM"/>
    </source>
</evidence>
<evidence type="ECO:0000256" key="1">
    <source>
        <dbReference type="ARBA" id="ARBA00007534"/>
    </source>
</evidence>
<dbReference type="KEGG" id="chn:A605_13100"/>
<dbReference type="eggNOG" id="COG4223">
    <property type="taxonomic scope" value="Bacteria"/>
</dbReference>
<dbReference type="GO" id="GO:0052689">
    <property type="term" value="F:carboxylic ester hydrolase activity"/>
    <property type="evidence" value="ECO:0007669"/>
    <property type="project" value="UniProtKB-KW"/>
</dbReference>
<dbReference type="PATRIC" id="fig|1121362.3.peg.2662"/>
<protein>
    <recommendedName>
        <fullName evidence="7">Carbohydrate esterase</fullName>
    </recommendedName>
</protein>
<dbReference type="HOGENOM" id="CLU_882318_0_0_11"/>
<dbReference type="STRING" id="1121362.A605_13100"/>
<evidence type="ECO:0000256" key="3">
    <source>
        <dbReference type="ARBA" id="ARBA00022801"/>
    </source>
</evidence>
<keyword evidence="6" id="KW-1185">Reference proteome</keyword>
<proteinExistence type="inferred from homology"/>
<evidence type="ECO:0000256" key="4">
    <source>
        <dbReference type="ARBA" id="ARBA00023157"/>
    </source>
</evidence>
<dbReference type="SMART" id="SM01110">
    <property type="entry name" value="Cutinase"/>
    <property type="match status" value="1"/>
</dbReference>
<evidence type="ECO:0000313" key="6">
    <source>
        <dbReference type="Proteomes" id="UP000011723"/>
    </source>
</evidence>
<dbReference type="InterPro" id="IPR029058">
    <property type="entry name" value="AB_hydrolase_fold"/>
</dbReference>
<gene>
    <name evidence="5" type="ORF">A605_13100</name>
</gene>
<keyword evidence="4" id="KW-1015">Disulfide bond</keyword>